<dbReference type="SUPFAM" id="SSF50939">
    <property type="entry name" value="Sialidases"/>
    <property type="match status" value="1"/>
</dbReference>
<comment type="similarity">
    <text evidence="2">Belongs to the glycosyl hydrolase 33 family.</text>
</comment>
<feature type="signal peptide" evidence="5">
    <location>
        <begin position="1"/>
        <end position="19"/>
    </location>
</feature>
<feature type="chain" id="PRO_5046480866" description="exo-alpha-sialidase" evidence="5">
    <location>
        <begin position="20"/>
        <end position="272"/>
    </location>
</feature>
<evidence type="ECO:0000313" key="8">
    <source>
        <dbReference type="Proteomes" id="UP001603978"/>
    </source>
</evidence>
<feature type="domain" description="Sialidase" evidence="6">
    <location>
        <begin position="58"/>
        <end position="237"/>
    </location>
</feature>
<evidence type="ECO:0000256" key="3">
    <source>
        <dbReference type="ARBA" id="ARBA00012733"/>
    </source>
</evidence>
<keyword evidence="7" id="KW-0378">Hydrolase</keyword>
<dbReference type="Proteomes" id="UP001603978">
    <property type="component" value="Unassembled WGS sequence"/>
</dbReference>
<dbReference type="CDD" id="cd15482">
    <property type="entry name" value="Sialidase_non-viral"/>
    <property type="match status" value="1"/>
</dbReference>
<reference evidence="7 8" key="1">
    <citation type="submission" date="2024-10" db="EMBL/GenBank/DDBJ databases">
        <authorList>
            <person name="Topkara A.R."/>
            <person name="Saygin H."/>
        </authorList>
    </citation>
    <scope>NUCLEOTIDE SEQUENCE [LARGE SCALE GENOMIC DNA]</scope>
    <source>
        <strain evidence="7 8">M3C6</strain>
    </source>
</reference>
<dbReference type="InterPro" id="IPR011040">
    <property type="entry name" value="Sialidase"/>
</dbReference>
<dbReference type="PANTHER" id="PTHR10628">
    <property type="entry name" value="SIALIDASE"/>
    <property type="match status" value="1"/>
</dbReference>
<feature type="region of interest" description="Disordered" evidence="4">
    <location>
        <begin position="245"/>
        <end position="272"/>
    </location>
</feature>
<proteinExistence type="inferred from homology"/>
<dbReference type="PANTHER" id="PTHR10628:SF30">
    <property type="entry name" value="EXO-ALPHA-SIALIDASE"/>
    <property type="match status" value="1"/>
</dbReference>
<keyword evidence="7" id="KW-0326">Glycosidase</keyword>
<dbReference type="EMBL" id="JBICRM010000047">
    <property type="protein sequence ID" value="MFG1710335.1"/>
    <property type="molecule type" value="Genomic_DNA"/>
</dbReference>
<evidence type="ECO:0000313" key="7">
    <source>
        <dbReference type="EMBL" id="MFG1710335.1"/>
    </source>
</evidence>
<evidence type="ECO:0000256" key="5">
    <source>
        <dbReference type="SAM" id="SignalP"/>
    </source>
</evidence>
<protein>
    <recommendedName>
        <fullName evidence="3">exo-alpha-sialidase</fullName>
        <ecNumber evidence="3">3.2.1.18</ecNumber>
    </recommendedName>
</protein>
<evidence type="ECO:0000259" key="6">
    <source>
        <dbReference type="Pfam" id="PF13088"/>
    </source>
</evidence>
<dbReference type="Pfam" id="PF13088">
    <property type="entry name" value="BNR_2"/>
    <property type="match status" value="1"/>
</dbReference>
<dbReference type="InterPro" id="IPR036278">
    <property type="entry name" value="Sialidase_sf"/>
</dbReference>
<dbReference type="InterPro" id="IPR026856">
    <property type="entry name" value="Sialidase_fam"/>
</dbReference>
<evidence type="ECO:0000256" key="1">
    <source>
        <dbReference type="ARBA" id="ARBA00000427"/>
    </source>
</evidence>
<dbReference type="EC" id="3.2.1.18" evidence="3"/>
<name>A0ABW7ASJ7_9ACTN</name>
<dbReference type="GO" id="GO:0004308">
    <property type="term" value="F:exo-alpha-sialidase activity"/>
    <property type="evidence" value="ECO:0007669"/>
    <property type="project" value="UniProtKB-EC"/>
</dbReference>
<comment type="caution">
    <text evidence="7">The sequence shown here is derived from an EMBL/GenBank/DDBJ whole genome shotgun (WGS) entry which is preliminary data.</text>
</comment>
<evidence type="ECO:0000256" key="4">
    <source>
        <dbReference type="SAM" id="MobiDB-lite"/>
    </source>
</evidence>
<keyword evidence="5" id="KW-0732">Signal</keyword>
<keyword evidence="8" id="KW-1185">Reference proteome</keyword>
<dbReference type="Gene3D" id="2.120.10.10">
    <property type="match status" value="1"/>
</dbReference>
<organism evidence="7 8">
    <name type="scientific">Nonomuraea marmarensis</name>
    <dbReference type="NCBI Taxonomy" id="3351344"/>
    <lineage>
        <taxon>Bacteria</taxon>
        <taxon>Bacillati</taxon>
        <taxon>Actinomycetota</taxon>
        <taxon>Actinomycetes</taxon>
        <taxon>Streptosporangiales</taxon>
        <taxon>Streptosporangiaceae</taxon>
        <taxon>Nonomuraea</taxon>
    </lineage>
</organism>
<comment type="catalytic activity">
    <reaction evidence="1">
        <text>Hydrolysis of alpha-(2-&gt;3)-, alpha-(2-&gt;6)-, alpha-(2-&gt;8)- glycosidic linkages of terminal sialic acid residues in oligosaccharides, glycoproteins, glycolipids, colominic acid and synthetic substrates.</text>
        <dbReference type="EC" id="3.2.1.18"/>
    </reaction>
</comment>
<evidence type="ECO:0000256" key="2">
    <source>
        <dbReference type="ARBA" id="ARBA00009348"/>
    </source>
</evidence>
<sequence>MPLLALCTAGLSAASPAEASGTEVASSIPEGQQQVLFKSGTGGYGCYRIPTLVHTKDGSLLAFAEGRKAPSCGDRGDFDLVVRRSTNDGRTWSPIRVVPSGDVAPRAYGAGPVPAGMQAGSPVGRTNSAAVADLTSGTIYLLSTSNPVNNSYPRIPWVQESRDYGLTWSRPTKLEVTLTSGAIGSNWFATGPGHGIQLTGGAHHDRLVVGAHQKTQDGDYAGYLYMDPQADGSAVWHGAQRGECQAPGRRHRAGPDRLRGRQVAPGHSRALG</sequence>
<accession>A0ABW7ASJ7</accession>
<dbReference type="RefSeq" id="WP_393176013.1">
    <property type="nucleotide sequence ID" value="NZ_JBICRM010000047.1"/>
</dbReference>
<gene>
    <name evidence="7" type="ORF">ACFLIM_44920</name>
</gene>